<feature type="chain" id="PRO_5035237752" evidence="2">
    <location>
        <begin position="30"/>
        <end position="179"/>
    </location>
</feature>
<accession>A0A8J3VPP5</accession>
<dbReference type="Gene3D" id="2.60.40.2030">
    <property type="match status" value="1"/>
</dbReference>
<feature type="region of interest" description="Disordered" evidence="1">
    <location>
        <begin position="160"/>
        <end position="179"/>
    </location>
</feature>
<dbReference type="AlphaFoldDB" id="A0A8J3VPP5"/>
<sequence length="179" mass="18352">MPVVAVLVTMAAVLAATVAFGIGAGAAQASGGAGEATTRQSAAVGPQEEPQPVQTVKDLCHNCLGADDAICWELPPYECAVSVTIGWVAKNDVVVRFGTVDQSARAGIDYLPVKDGVITVPAGSQRGTGVVRLVPGKPTDQDRSFLIQLYQPSEGEISQELGQVTISAGEPGQPVDPKG</sequence>
<dbReference type="EMBL" id="BONZ01000023">
    <property type="protein sequence ID" value="GIH14319.1"/>
    <property type="molecule type" value="Genomic_DNA"/>
</dbReference>
<organism evidence="3 4">
    <name type="scientific">Rugosimonospora africana</name>
    <dbReference type="NCBI Taxonomy" id="556532"/>
    <lineage>
        <taxon>Bacteria</taxon>
        <taxon>Bacillati</taxon>
        <taxon>Actinomycetota</taxon>
        <taxon>Actinomycetes</taxon>
        <taxon>Micromonosporales</taxon>
        <taxon>Micromonosporaceae</taxon>
        <taxon>Rugosimonospora</taxon>
    </lineage>
</organism>
<evidence type="ECO:0000313" key="3">
    <source>
        <dbReference type="EMBL" id="GIH14319.1"/>
    </source>
</evidence>
<protein>
    <submittedName>
        <fullName evidence="3">Uncharacterized protein</fullName>
    </submittedName>
</protein>
<dbReference type="SUPFAM" id="SSF141072">
    <property type="entry name" value="CalX-like"/>
    <property type="match status" value="1"/>
</dbReference>
<proteinExistence type="predicted"/>
<comment type="caution">
    <text evidence="3">The sequence shown here is derived from an EMBL/GenBank/DDBJ whole genome shotgun (WGS) entry which is preliminary data.</text>
</comment>
<gene>
    <name evidence="3" type="ORF">Raf01_24910</name>
</gene>
<dbReference type="Proteomes" id="UP000642748">
    <property type="component" value="Unassembled WGS sequence"/>
</dbReference>
<evidence type="ECO:0000256" key="1">
    <source>
        <dbReference type="SAM" id="MobiDB-lite"/>
    </source>
</evidence>
<keyword evidence="2" id="KW-0732">Signal</keyword>
<dbReference type="InterPro" id="IPR038081">
    <property type="entry name" value="CalX-like_sf"/>
</dbReference>
<reference evidence="3" key="1">
    <citation type="submission" date="2021-01" db="EMBL/GenBank/DDBJ databases">
        <title>Whole genome shotgun sequence of Rugosimonospora africana NBRC 104875.</title>
        <authorList>
            <person name="Komaki H."/>
            <person name="Tamura T."/>
        </authorList>
    </citation>
    <scope>NUCLEOTIDE SEQUENCE</scope>
    <source>
        <strain evidence="3">NBRC 104875</strain>
    </source>
</reference>
<evidence type="ECO:0000313" key="4">
    <source>
        <dbReference type="Proteomes" id="UP000642748"/>
    </source>
</evidence>
<evidence type="ECO:0000256" key="2">
    <source>
        <dbReference type="SAM" id="SignalP"/>
    </source>
</evidence>
<keyword evidence="4" id="KW-1185">Reference proteome</keyword>
<name>A0A8J3VPP5_9ACTN</name>
<feature type="signal peptide" evidence="2">
    <location>
        <begin position="1"/>
        <end position="29"/>
    </location>
</feature>